<dbReference type="InterPro" id="IPR011356">
    <property type="entry name" value="Leucine_aapep/pepB"/>
</dbReference>
<evidence type="ECO:0000313" key="6">
    <source>
        <dbReference type="EMBL" id="EEN41846.1"/>
    </source>
</evidence>
<dbReference type="InterPro" id="IPR000819">
    <property type="entry name" value="Peptidase_M17_C"/>
</dbReference>
<dbReference type="Pfam" id="PF00883">
    <property type="entry name" value="Peptidase_M17"/>
    <property type="match status" value="1"/>
</dbReference>
<dbReference type="eggNOG" id="KOG2597">
    <property type="taxonomic scope" value="Eukaryota"/>
</dbReference>
<dbReference type="MEROPS" id="M17.006"/>
<dbReference type="GO" id="GO:0006508">
    <property type="term" value="P:proteolysis"/>
    <property type="evidence" value="ECO:0007669"/>
    <property type="project" value="UniProtKB-KW"/>
</dbReference>
<evidence type="ECO:0000259" key="5">
    <source>
        <dbReference type="Pfam" id="PF00883"/>
    </source>
</evidence>
<keyword evidence="2" id="KW-0031">Aminopeptidase</keyword>
<dbReference type="EMBL" id="GG666780">
    <property type="protein sequence ID" value="EEN41846.1"/>
    <property type="molecule type" value="Genomic_DNA"/>
</dbReference>
<gene>
    <name evidence="6" type="ORF">BRAFLDRAFT_111018</name>
</gene>
<name>C4A036_BRAFL</name>
<dbReference type="GO" id="GO:0005737">
    <property type="term" value="C:cytoplasm"/>
    <property type="evidence" value="ECO:0007669"/>
    <property type="project" value="InterPro"/>
</dbReference>
<dbReference type="GO" id="GO:0070006">
    <property type="term" value="F:metalloaminopeptidase activity"/>
    <property type="evidence" value="ECO:0007669"/>
    <property type="project" value="InterPro"/>
</dbReference>
<feature type="domain" description="Cytosol aminopeptidase" evidence="5">
    <location>
        <begin position="2"/>
        <end position="55"/>
    </location>
</feature>
<evidence type="ECO:0000256" key="3">
    <source>
        <dbReference type="ARBA" id="ARBA00022670"/>
    </source>
</evidence>
<evidence type="ECO:0000256" key="1">
    <source>
        <dbReference type="ARBA" id="ARBA00009528"/>
    </source>
</evidence>
<dbReference type="Gene3D" id="3.40.630.10">
    <property type="entry name" value="Zn peptidases"/>
    <property type="match status" value="1"/>
</dbReference>
<sequence length="95" mass="10176">MKNSVADRNNAQSSCAGLFIGAHLGFDWPGIWLHIDMAAPAHAGERATGYGVALLLALFGRASETDLLQAVSPLGPVQDKQEDIMENACKKRKLV</sequence>
<proteinExistence type="inferred from homology"/>
<dbReference type="InParanoid" id="C4A036"/>
<accession>C4A036</accession>
<dbReference type="PANTHER" id="PTHR11963">
    <property type="entry name" value="LEUCINE AMINOPEPTIDASE-RELATED"/>
    <property type="match status" value="1"/>
</dbReference>
<comment type="similarity">
    <text evidence="1">Belongs to the peptidase M17 family.</text>
</comment>
<keyword evidence="4" id="KW-0378">Hydrolase</keyword>
<dbReference type="STRING" id="7739.C4A036"/>
<dbReference type="AlphaFoldDB" id="C4A036"/>
<evidence type="ECO:0000256" key="2">
    <source>
        <dbReference type="ARBA" id="ARBA00022438"/>
    </source>
</evidence>
<evidence type="ECO:0000256" key="4">
    <source>
        <dbReference type="ARBA" id="ARBA00022801"/>
    </source>
</evidence>
<reference evidence="6" key="1">
    <citation type="journal article" date="2008" name="Nature">
        <title>The amphioxus genome and the evolution of the chordate karyotype.</title>
        <authorList>
            <consortium name="US DOE Joint Genome Institute (JGI-PGF)"/>
            <person name="Putnam N.H."/>
            <person name="Butts T."/>
            <person name="Ferrier D.E.K."/>
            <person name="Furlong R.F."/>
            <person name="Hellsten U."/>
            <person name="Kawashima T."/>
            <person name="Robinson-Rechavi M."/>
            <person name="Shoguchi E."/>
            <person name="Terry A."/>
            <person name="Yu J.-K."/>
            <person name="Benito-Gutierrez E.L."/>
            <person name="Dubchak I."/>
            <person name="Garcia-Fernandez J."/>
            <person name="Gibson-Brown J.J."/>
            <person name="Grigoriev I.V."/>
            <person name="Horton A.C."/>
            <person name="de Jong P.J."/>
            <person name="Jurka J."/>
            <person name="Kapitonov V.V."/>
            <person name="Kohara Y."/>
            <person name="Kuroki Y."/>
            <person name="Lindquist E."/>
            <person name="Lucas S."/>
            <person name="Osoegawa K."/>
            <person name="Pennacchio L.A."/>
            <person name="Salamov A.A."/>
            <person name="Satou Y."/>
            <person name="Sauka-Spengler T."/>
            <person name="Schmutz J."/>
            <person name="Shin-I T."/>
            <person name="Toyoda A."/>
            <person name="Bronner-Fraser M."/>
            <person name="Fujiyama A."/>
            <person name="Holland L.Z."/>
            <person name="Holland P.W.H."/>
            <person name="Satoh N."/>
            <person name="Rokhsar D.S."/>
        </authorList>
    </citation>
    <scope>NUCLEOTIDE SEQUENCE [LARGE SCALE GENOMIC DNA]</scope>
    <source>
        <strain evidence="6">S238N-H82</strain>
        <tissue evidence="6">Testes</tissue>
    </source>
</reference>
<protein>
    <recommendedName>
        <fullName evidence="5">Cytosol aminopeptidase domain-containing protein</fullName>
    </recommendedName>
</protein>
<dbReference type="GO" id="GO:0030145">
    <property type="term" value="F:manganese ion binding"/>
    <property type="evidence" value="ECO:0007669"/>
    <property type="project" value="InterPro"/>
</dbReference>
<dbReference type="SUPFAM" id="SSF53187">
    <property type="entry name" value="Zn-dependent exopeptidases"/>
    <property type="match status" value="1"/>
</dbReference>
<dbReference type="PANTHER" id="PTHR11963:SF4">
    <property type="entry name" value="AMINOPEPTIDASE NPEPL1-RELATED"/>
    <property type="match status" value="1"/>
</dbReference>
<organism>
    <name type="scientific">Branchiostoma floridae</name>
    <name type="common">Florida lancelet</name>
    <name type="synonym">Amphioxus</name>
    <dbReference type="NCBI Taxonomy" id="7739"/>
    <lineage>
        <taxon>Eukaryota</taxon>
        <taxon>Metazoa</taxon>
        <taxon>Chordata</taxon>
        <taxon>Cephalochordata</taxon>
        <taxon>Leptocardii</taxon>
        <taxon>Amphioxiformes</taxon>
        <taxon>Branchiostomatidae</taxon>
        <taxon>Branchiostoma</taxon>
    </lineage>
</organism>
<keyword evidence="3" id="KW-0645">Protease</keyword>